<protein>
    <submittedName>
        <fullName evidence="2">Uncharacterized protein</fullName>
    </submittedName>
</protein>
<name>A0ABX5U5N7_STRGD</name>
<evidence type="ECO:0000313" key="2">
    <source>
        <dbReference type="EMBL" id="QCN89724.1"/>
    </source>
</evidence>
<feature type="region of interest" description="Disordered" evidence="1">
    <location>
        <begin position="1"/>
        <end position="48"/>
    </location>
</feature>
<proteinExistence type="predicted"/>
<dbReference type="Proteomes" id="UP000501753">
    <property type="component" value="Chromosome"/>
</dbReference>
<sequence>MDVRVPPKATVEVQLPSDSEPFGSDAGTLTFHRPHSTPPSPPTEIRHPSVLKGAEVPSRFGTCRQASADGPCQGRPIYEGGALARHLDDRAPAISG</sequence>
<gene>
    <name evidence="2" type="ORF">DDJ31_36085</name>
</gene>
<evidence type="ECO:0000313" key="3">
    <source>
        <dbReference type="Proteomes" id="UP000501753"/>
    </source>
</evidence>
<reference evidence="2 3" key="1">
    <citation type="submission" date="2018-04" db="EMBL/GenBank/DDBJ databases">
        <title>Complete genome sequences of Streptomyces griseoviridis K61 and characterization of antagonistic properties of biological control agents.</title>
        <authorList>
            <person name="Mariita R.M."/>
            <person name="Sello J.K."/>
        </authorList>
    </citation>
    <scope>NUCLEOTIDE SEQUENCE [LARGE SCALE GENOMIC DNA]</scope>
    <source>
        <strain evidence="2 3">K61</strain>
    </source>
</reference>
<organism evidence="2 3">
    <name type="scientific">Streptomyces griseoviridis</name>
    <dbReference type="NCBI Taxonomy" id="45398"/>
    <lineage>
        <taxon>Bacteria</taxon>
        <taxon>Bacillati</taxon>
        <taxon>Actinomycetota</taxon>
        <taxon>Actinomycetes</taxon>
        <taxon>Kitasatosporales</taxon>
        <taxon>Streptomycetaceae</taxon>
        <taxon>Streptomyces</taxon>
    </lineage>
</organism>
<keyword evidence="3" id="KW-1185">Reference proteome</keyword>
<dbReference type="EMBL" id="CP029078">
    <property type="protein sequence ID" value="QCN89724.1"/>
    <property type="molecule type" value="Genomic_DNA"/>
</dbReference>
<evidence type="ECO:0000256" key="1">
    <source>
        <dbReference type="SAM" id="MobiDB-lite"/>
    </source>
</evidence>
<accession>A0ABX5U5N7</accession>